<sequence length="180" mass="20340">MKNFLKIGQGVDVIPLVLAIKHQSALWDSENIRKTYAEDSPHREVSDILLRFSDPSSKEIGDELVCENTEAMRALPQARELVFSLMARVQGVMLGRVMITRLAPGGRIYPHADIRGRYANTYKRFHIVLQSEPGCIFKAGDEQVYMRPGDVWDFNAHAVHEVVNGSANDRIHLIVDIKTE</sequence>
<evidence type="ECO:0000259" key="1">
    <source>
        <dbReference type="Pfam" id="PF05118"/>
    </source>
</evidence>
<name>A0A840FZ51_9BURK</name>
<accession>A0A840FZ51</accession>
<dbReference type="RefSeq" id="WP_184642707.1">
    <property type="nucleotide sequence ID" value="NZ_JACIFZ010000018.1"/>
</dbReference>
<gene>
    <name evidence="2" type="ORF">GGD71_006835</name>
</gene>
<protein>
    <recommendedName>
        <fullName evidence="1">Aspartyl/asparaginy/proline hydroxylase domain-containing protein</fullName>
    </recommendedName>
</protein>
<reference evidence="2 3" key="1">
    <citation type="submission" date="2020-08" db="EMBL/GenBank/DDBJ databases">
        <title>Genomic Encyclopedia of Type Strains, Phase IV (KMG-V): Genome sequencing to study the core and pangenomes of soil and plant-associated prokaryotes.</title>
        <authorList>
            <person name="Whitman W."/>
        </authorList>
    </citation>
    <scope>NUCLEOTIDE SEQUENCE [LARGE SCALE GENOMIC DNA]</scope>
    <source>
        <strain evidence="2 3">34/80</strain>
    </source>
</reference>
<feature type="domain" description="Aspartyl/asparaginy/proline hydroxylase" evidence="1">
    <location>
        <begin position="68"/>
        <end position="178"/>
    </location>
</feature>
<dbReference type="SUPFAM" id="SSF51197">
    <property type="entry name" value="Clavaminate synthase-like"/>
    <property type="match status" value="1"/>
</dbReference>
<organism evidence="2 3">
    <name type="scientific">Variovorax guangxiensis</name>
    <dbReference type="NCBI Taxonomy" id="1775474"/>
    <lineage>
        <taxon>Bacteria</taxon>
        <taxon>Pseudomonadati</taxon>
        <taxon>Pseudomonadota</taxon>
        <taxon>Betaproteobacteria</taxon>
        <taxon>Burkholderiales</taxon>
        <taxon>Comamonadaceae</taxon>
        <taxon>Variovorax</taxon>
    </lineage>
</organism>
<proteinExistence type="predicted"/>
<dbReference type="Proteomes" id="UP000524450">
    <property type="component" value="Unassembled WGS sequence"/>
</dbReference>
<dbReference type="InterPro" id="IPR027443">
    <property type="entry name" value="IPNS-like_sf"/>
</dbReference>
<dbReference type="InterPro" id="IPR007803">
    <property type="entry name" value="Asp/Arg/Pro-Hydrxlase"/>
</dbReference>
<dbReference type="AlphaFoldDB" id="A0A840FZ51"/>
<dbReference type="EMBL" id="JACIFZ010000018">
    <property type="protein sequence ID" value="MBB4226022.1"/>
    <property type="molecule type" value="Genomic_DNA"/>
</dbReference>
<dbReference type="Gene3D" id="2.60.120.330">
    <property type="entry name" value="B-lactam Antibiotic, Isopenicillin N Synthase, Chain"/>
    <property type="match status" value="1"/>
</dbReference>
<dbReference type="Pfam" id="PF05118">
    <property type="entry name" value="Asp_Arg_Hydrox"/>
    <property type="match status" value="1"/>
</dbReference>
<evidence type="ECO:0000313" key="3">
    <source>
        <dbReference type="Proteomes" id="UP000524450"/>
    </source>
</evidence>
<evidence type="ECO:0000313" key="2">
    <source>
        <dbReference type="EMBL" id="MBB4226022.1"/>
    </source>
</evidence>
<comment type="caution">
    <text evidence="2">The sequence shown here is derived from an EMBL/GenBank/DDBJ whole genome shotgun (WGS) entry which is preliminary data.</text>
</comment>